<feature type="domain" description="RING-type" evidence="13">
    <location>
        <begin position="20"/>
        <end position="64"/>
    </location>
</feature>
<evidence type="ECO:0000259" key="13">
    <source>
        <dbReference type="PROSITE" id="PS50089"/>
    </source>
</evidence>
<evidence type="ECO:0000313" key="14">
    <source>
        <dbReference type="EMBL" id="TNV82093.1"/>
    </source>
</evidence>
<dbReference type="PROSITE" id="PS50089">
    <property type="entry name" value="ZF_RING_2"/>
    <property type="match status" value="1"/>
</dbReference>
<evidence type="ECO:0000256" key="4">
    <source>
        <dbReference type="ARBA" id="ARBA00022679"/>
    </source>
</evidence>
<evidence type="ECO:0000256" key="9">
    <source>
        <dbReference type="ARBA" id="ARBA00022833"/>
    </source>
</evidence>
<dbReference type="GO" id="GO:0016020">
    <property type="term" value="C:membrane"/>
    <property type="evidence" value="ECO:0007669"/>
    <property type="project" value="UniProtKB-SubCell"/>
</dbReference>
<evidence type="ECO:0000256" key="10">
    <source>
        <dbReference type="ARBA" id="ARBA00022989"/>
    </source>
</evidence>
<dbReference type="PANTHER" id="PTHR45977:SF4">
    <property type="entry name" value="RING-TYPE DOMAIN-CONTAINING PROTEIN"/>
    <property type="match status" value="1"/>
</dbReference>
<dbReference type="EMBL" id="RRYP01005378">
    <property type="protein sequence ID" value="TNV82093.1"/>
    <property type="molecule type" value="Genomic_DNA"/>
</dbReference>
<proteinExistence type="predicted"/>
<dbReference type="InterPro" id="IPR001841">
    <property type="entry name" value="Znf_RING"/>
</dbReference>
<name>A0A8J8NVV9_HALGN</name>
<dbReference type="OrthoDB" id="304171at2759"/>
<evidence type="ECO:0000256" key="6">
    <source>
        <dbReference type="ARBA" id="ARBA00022723"/>
    </source>
</evidence>
<keyword evidence="11" id="KW-0472">Membrane</keyword>
<keyword evidence="9" id="KW-0862">Zinc</keyword>
<evidence type="ECO:0000256" key="2">
    <source>
        <dbReference type="ARBA" id="ARBA00004141"/>
    </source>
</evidence>
<comment type="subcellular location">
    <subcellularLocation>
        <location evidence="2">Membrane</location>
        <topology evidence="2">Multi-pass membrane protein</topology>
    </subcellularLocation>
</comment>
<keyword evidence="15" id="KW-1185">Reference proteome</keyword>
<evidence type="ECO:0000256" key="12">
    <source>
        <dbReference type="PROSITE-ProRule" id="PRU00175"/>
    </source>
</evidence>
<evidence type="ECO:0000313" key="15">
    <source>
        <dbReference type="Proteomes" id="UP000785679"/>
    </source>
</evidence>
<dbReference type="Gene3D" id="3.30.40.10">
    <property type="entry name" value="Zinc/RING finger domain, C3HC4 (zinc finger)"/>
    <property type="match status" value="1"/>
</dbReference>
<evidence type="ECO:0000256" key="5">
    <source>
        <dbReference type="ARBA" id="ARBA00022692"/>
    </source>
</evidence>
<organism evidence="14 15">
    <name type="scientific">Halteria grandinella</name>
    <dbReference type="NCBI Taxonomy" id="5974"/>
    <lineage>
        <taxon>Eukaryota</taxon>
        <taxon>Sar</taxon>
        <taxon>Alveolata</taxon>
        <taxon>Ciliophora</taxon>
        <taxon>Intramacronucleata</taxon>
        <taxon>Spirotrichea</taxon>
        <taxon>Stichotrichia</taxon>
        <taxon>Sporadotrichida</taxon>
        <taxon>Halteriidae</taxon>
        <taxon>Halteria</taxon>
    </lineage>
</organism>
<keyword evidence="6" id="KW-0479">Metal-binding</keyword>
<comment type="catalytic activity">
    <reaction evidence="1">
        <text>S-ubiquitinyl-[E2 ubiquitin-conjugating enzyme]-L-cysteine + [acceptor protein]-L-lysine = [E2 ubiquitin-conjugating enzyme]-L-cysteine + N(6)-ubiquitinyl-[acceptor protein]-L-lysine.</text>
        <dbReference type="EC" id="2.3.2.27"/>
    </reaction>
</comment>
<evidence type="ECO:0000256" key="11">
    <source>
        <dbReference type="ARBA" id="ARBA00023136"/>
    </source>
</evidence>
<keyword evidence="7 12" id="KW-0863">Zinc-finger</keyword>
<comment type="caution">
    <text evidence="14">The sequence shown here is derived from an EMBL/GenBank/DDBJ whole genome shotgun (WGS) entry which is preliminary data.</text>
</comment>
<keyword evidence="10" id="KW-1133">Transmembrane helix</keyword>
<dbReference type="GO" id="GO:0008270">
    <property type="term" value="F:zinc ion binding"/>
    <property type="evidence" value="ECO:0007669"/>
    <property type="project" value="UniProtKB-KW"/>
</dbReference>
<dbReference type="AlphaFoldDB" id="A0A8J8NVV9"/>
<dbReference type="InterPro" id="IPR013083">
    <property type="entry name" value="Znf_RING/FYVE/PHD"/>
</dbReference>
<sequence length="72" mass="8422">MPECRFSLSAGKAKFGDLTCCICFEELRDEVMIRETPCQHIFHSECIMEWIKAKLPKPDCPYCREEFKSDSL</sequence>
<evidence type="ECO:0000256" key="1">
    <source>
        <dbReference type="ARBA" id="ARBA00000900"/>
    </source>
</evidence>
<dbReference type="Pfam" id="PF13639">
    <property type="entry name" value="zf-RING_2"/>
    <property type="match status" value="1"/>
</dbReference>
<dbReference type="GO" id="GO:0006511">
    <property type="term" value="P:ubiquitin-dependent protein catabolic process"/>
    <property type="evidence" value="ECO:0007669"/>
    <property type="project" value="TreeGrafter"/>
</dbReference>
<keyword evidence="5" id="KW-0812">Transmembrane</keyword>
<dbReference type="EC" id="2.3.2.27" evidence="3"/>
<reference evidence="14" key="1">
    <citation type="submission" date="2019-06" db="EMBL/GenBank/DDBJ databases">
        <authorList>
            <person name="Zheng W."/>
        </authorList>
    </citation>
    <scope>NUCLEOTIDE SEQUENCE</scope>
    <source>
        <strain evidence="14">QDHG01</strain>
    </source>
</reference>
<keyword evidence="4" id="KW-0808">Transferase</keyword>
<gene>
    <name evidence="14" type="ORF">FGO68_gene13758</name>
</gene>
<evidence type="ECO:0000256" key="8">
    <source>
        <dbReference type="ARBA" id="ARBA00022786"/>
    </source>
</evidence>
<dbReference type="PANTHER" id="PTHR45977">
    <property type="entry name" value="TARGET OF ERK KINASE MPK-1"/>
    <property type="match status" value="1"/>
</dbReference>
<dbReference type="Proteomes" id="UP000785679">
    <property type="component" value="Unassembled WGS sequence"/>
</dbReference>
<accession>A0A8J8NVV9</accession>
<keyword evidence="8" id="KW-0833">Ubl conjugation pathway</keyword>
<protein>
    <recommendedName>
        <fullName evidence="3">RING-type E3 ubiquitin transferase</fullName>
        <ecNumber evidence="3">2.3.2.27</ecNumber>
    </recommendedName>
</protein>
<dbReference type="SMART" id="SM00184">
    <property type="entry name" value="RING"/>
    <property type="match status" value="1"/>
</dbReference>
<dbReference type="GO" id="GO:0016567">
    <property type="term" value="P:protein ubiquitination"/>
    <property type="evidence" value="ECO:0007669"/>
    <property type="project" value="TreeGrafter"/>
</dbReference>
<evidence type="ECO:0000256" key="7">
    <source>
        <dbReference type="ARBA" id="ARBA00022771"/>
    </source>
</evidence>
<dbReference type="SUPFAM" id="SSF57850">
    <property type="entry name" value="RING/U-box"/>
    <property type="match status" value="1"/>
</dbReference>
<evidence type="ECO:0000256" key="3">
    <source>
        <dbReference type="ARBA" id="ARBA00012483"/>
    </source>
</evidence>
<dbReference type="GO" id="GO:0061630">
    <property type="term" value="F:ubiquitin protein ligase activity"/>
    <property type="evidence" value="ECO:0007669"/>
    <property type="project" value="UniProtKB-EC"/>
</dbReference>